<accession>A0ABP8GDH9</accession>
<evidence type="ECO:0000313" key="2">
    <source>
        <dbReference type="Proteomes" id="UP001500582"/>
    </source>
</evidence>
<reference evidence="2" key="1">
    <citation type="journal article" date="2019" name="Int. J. Syst. Evol. Microbiol.">
        <title>The Global Catalogue of Microorganisms (GCM) 10K type strain sequencing project: providing services to taxonomists for standard genome sequencing and annotation.</title>
        <authorList>
            <consortium name="The Broad Institute Genomics Platform"/>
            <consortium name="The Broad Institute Genome Sequencing Center for Infectious Disease"/>
            <person name="Wu L."/>
            <person name="Ma J."/>
        </authorList>
    </citation>
    <scope>NUCLEOTIDE SEQUENCE [LARGE SCALE GENOMIC DNA]</scope>
    <source>
        <strain evidence="2">JCM 17705</strain>
    </source>
</reference>
<evidence type="ECO:0000313" key="1">
    <source>
        <dbReference type="EMBL" id="GAA4322269.1"/>
    </source>
</evidence>
<dbReference type="EMBL" id="BAABFT010000005">
    <property type="protein sequence ID" value="GAA4322269.1"/>
    <property type="molecule type" value="Genomic_DNA"/>
</dbReference>
<organism evidence="1 2">
    <name type="scientific">Mucilaginibacter gynuensis</name>
    <dbReference type="NCBI Taxonomy" id="1302236"/>
    <lineage>
        <taxon>Bacteria</taxon>
        <taxon>Pseudomonadati</taxon>
        <taxon>Bacteroidota</taxon>
        <taxon>Sphingobacteriia</taxon>
        <taxon>Sphingobacteriales</taxon>
        <taxon>Sphingobacteriaceae</taxon>
        <taxon>Mucilaginibacter</taxon>
    </lineage>
</organism>
<evidence type="ECO:0008006" key="3">
    <source>
        <dbReference type="Google" id="ProtNLM"/>
    </source>
</evidence>
<comment type="caution">
    <text evidence="1">The sequence shown here is derived from an EMBL/GenBank/DDBJ whole genome shotgun (WGS) entry which is preliminary data.</text>
</comment>
<dbReference type="InterPro" id="IPR005651">
    <property type="entry name" value="Trm112-like"/>
</dbReference>
<dbReference type="SUPFAM" id="SSF158997">
    <property type="entry name" value="Trm112p-like"/>
    <property type="match status" value="1"/>
</dbReference>
<dbReference type="Gene3D" id="2.20.25.10">
    <property type="match status" value="1"/>
</dbReference>
<name>A0ABP8GDH9_9SPHI</name>
<dbReference type="Pfam" id="PF03966">
    <property type="entry name" value="Trm112p"/>
    <property type="match status" value="1"/>
</dbReference>
<sequence length="101" mass="11606">MPQAFKPIDMRLKTIEKLCCPFDKADLTLQIFAQTIDHNITEGLLSCATCRRNYPIIYGVPIMAPDEYRQLKLEQPVVQQWQLEHGISEIQLLPFVSTTTV</sequence>
<keyword evidence="2" id="KW-1185">Reference proteome</keyword>
<proteinExistence type="predicted"/>
<protein>
    <recommendedName>
        <fullName evidence="3">Trm112p-like protein</fullName>
    </recommendedName>
</protein>
<gene>
    <name evidence="1" type="ORF">GCM10023149_22490</name>
</gene>
<dbReference type="Proteomes" id="UP001500582">
    <property type="component" value="Unassembled WGS sequence"/>
</dbReference>